<dbReference type="InterPro" id="IPR007526">
    <property type="entry name" value="SWIRM"/>
</dbReference>
<dbReference type="STRING" id="52247.A0A4T0WYA9"/>
<dbReference type="FunFam" id="1.10.10.60:FF:000014">
    <property type="entry name" value="SWI/SNF complex subunit SMARCC2 isoform C"/>
    <property type="match status" value="1"/>
</dbReference>
<feature type="region of interest" description="Disordered" evidence="7">
    <location>
        <begin position="149"/>
        <end position="171"/>
    </location>
</feature>
<evidence type="ECO:0000259" key="8">
    <source>
        <dbReference type="PROSITE" id="PS50090"/>
    </source>
</evidence>
<comment type="similarity">
    <text evidence="6">Belongs to the SMARCC family.</text>
</comment>
<keyword evidence="3" id="KW-0805">Transcription regulation</keyword>
<dbReference type="Pfam" id="PF00249">
    <property type="entry name" value="Myb_DNA-binding"/>
    <property type="match status" value="1"/>
</dbReference>
<dbReference type="PANTHER" id="PTHR15381">
    <property type="entry name" value="CHONDROITIN SULFATE PROTEOGLYCAN 5 -RELATED"/>
    <property type="match status" value="1"/>
</dbReference>
<dbReference type="AlphaFoldDB" id="A0A4T0WYA9"/>
<keyword evidence="5" id="KW-0539">Nucleus</keyword>
<evidence type="ECO:0000313" key="11">
    <source>
        <dbReference type="EMBL" id="TID20366.1"/>
    </source>
</evidence>
<evidence type="ECO:0000256" key="5">
    <source>
        <dbReference type="ARBA" id="ARBA00023242"/>
    </source>
</evidence>
<dbReference type="InterPro" id="IPR001005">
    <property type="entry name" value="SANT/Myb"/>
</dbReference>
<evidence type="ECO:0000256" key="7">
    <source>
        <dbReference type="SAM" id="MobiDB-lite"/>
    </source>
</evidence>
<dbReference type="InterPro" id="IPR036388">
    <property type="entry name" value="WH-like_DNA-bd_sf"/>
</dbReference>
<evidence type="ECO:0000256" key="6">
    <source>
        <dbReference type="ARBA" id="ARBA00049655"/>
    </source>
</evidence>
<dbReference type="PROSITE" id="PS50934">
    <property type="entry name" value="SWIRM"/>
    <property type="match status" value="1"/>
</dbReference>
<accession>A0A4T0WYA9</accession>
<evidence type="ECO:0008006" key="13">
    <source>
        <dbReference type="Google" id="ProtNLM"/>
    </source>
</evidence>
<feature type="compositionally biased region" description="Basic and acidic residues" evidence="7">
    <location>
        <begin position="665"/>
        <end position="680"/>
    </location>
</feature>
<keyword evidence="2" id="KW-0156">Chromatin regulator</keyword>
<feature type="region of interest" description="Disordered" evidence="7">
    <location>
        <begin position="90"/>
        <end position="112"/>
    </location>
</feature>
<dbReference type="InterPro" id="IPR017884">
    <property type="entry name" value="SANT_dom"/>
</dbReference>
<gene>
    <name evidence="11" type="ORF">CANINC_003611</name>
</gene>
<evidence type="ECO:0000256" key="1">
    <source>
        <dbReference type="ARBA" id="ARBA00004123"/>
    </source>
</evidence>
<comment type="subcellular location">
    <subcellularLocation>
        <location evidence="1">Nucleus</location>
    </subcellularLocation>
</comment>
<dbReference type="Gene3D" id="1.10.10.60">
    <property type="entry name" value="Homeodomain-like"/>
    <property type="match status" value="1"/>
</dbReference>
<evidence type="ECO:0000259" key="10">
    <source>
        <dbReference type="PROSITE" id="PS51293"/>
    </source>
</evidence>
<dbReference type="FunFam" id="1.10.10.10:FF:000020">
    <property type="entry name" value="SWI/SNF complex subunit SMARCC2 isoform c"/>
    <property type="match status" value="1"/>
</dbReference>
<name>A0A4T0WYA9_9ASCO</name>
<feature type="region of interest" description="Disordered" evidence="7">
    <location>
        <begin position="660"/>
        <end position="681"/>
    </location>
</feature>
<keyword evidence="12" id="KW-1185">Reference proteome</keyword>
<dbReference type="InterPro" id="IPR032451">
    <property type="entry name" value="SMARCC_C"/>
</dbReference>
<feature type="region of interest" description="Disordered" evidence="7">
    <location>
        <begin position="28"/>
        <end position="58"/>
    </location>
</feature>
<dbReference type="EMBL" id="SELW01000580">
    <property type="protein sequence ID" value="TID20366.1"/>
    <property type="molecule type" value="Genomic_DNA"/>
</dbReference>
<dbReference type="Pfam" id="PF16495">
    <property type="entry name" value="SWIRM-assoc_1"/>
    <property type="match status" value="1"/>
</dbReference>
<evidence type="ECO:0000259" key="9">
    <source>
        <dbReference type="PROSITE" id="PS50934"/>
    </source>
</evidence>
<sequence>MEESERVITNDSAGQDNTVSVKNVEMKSNEELSTTITNLDADEHQRDEVDANGTVNGESEDMMVENTDSSLFSRSNEDVVTTIDKIPNVSPQIESHTPALKSPIKSENEPIPNQHETLNKLEQSPVYNSQADVVDSVGSDDEMRLQLENEPNVEESDALLKDSNNDDQQADNVNEDVDMAFGDEKSVNGTPDDIDVNVITEDKTLDKITNVNQEHFIADTGKDANTSQTNIKRQFHTIVLPSYSSWFDIDKIHSIEKESLPEFFQNVNKNKTPEIYIRYRNFMVNSYRLNPNDYLSFTAVRRNLIGDAGALLRVHKFLNKWGLINYQVNPETRPEPVEPPYTGDFVVDLDTPRGMFPFESYKPPTSLPNLEKVKDILRPVTNTTSPADELNGEPPQKKRKILQADINAGWDESSLHRLIEGISKFKNDWYKIAEYVGNNKTPNECIIRFLKLPIEDKFLEDNKEVLGPLKYVPNLSFSPKSNPILSTLAFLVNMVDSDVAAAASQRAIKVLDKKLEKKLNRFKEDDQNSNDDPLKDIKDAATNAFGIIGAKSHLFATYEEIEMHKALVNIVQHQTKIVDLKLAKCSSLEKEFELQRKFLEKKSSELLEQKLSIFKYNNAATSKLLQAIQLLESDQGLKDLDVTAIKNLIKQSKDILYKPPRKQSNKLEESDLNESEHTNESVKPISLEAPMLYRYWSG</sequence>
<evidence type="ECO:0000256" key="3">
    <source>
        <dbReference type="ARBA" id="ARBA00023015"/>
    </source>
</evidence>
<comment type="caution">
    <text evidence="11">The sequence shown here is derived from an EMBL/GenBank/DDBJ whole genome shotgun (WGS) entry which is preliminary data.</text>
</comment>
<feature type="domain" description="Myb-like" evidence="8">
    <location>
        <begin position="410"/>
        <end position="453"/>
    </location>
</feature>
<evidence type="ECO:0000256" key="4">
    <source>
        <dbReference type="ARBA" id="ARBA00023163"/>
    </source>
</evidence>
<dbReference type="SMART" id="SM00717">
    <property type="entry name" value="SANT"/>
    <property type="match status" value="1"/>
</dbReference>
<proteinExistence type="inferred from homology"/>
<dbReference type="PROSITE" id="PS50090">
    <property type="entry name" value="MYB_LIKE"/>
    <property type="match status" value="1"/>
</dbReference>
<evidence type="ECO:0000256" key="2">
    <source>
        <dbReference type="ARBA" id="ARBA00022853"/>
    </source>
</evidence>
<evidence type="ECO:0000313" key="12">
    <source>
        <dbReference type="Proteomes" id="UP000307173"/>
    </source>
</evidence>
<feature type="domain" description="SWIRM" evidence="9">
    <location>
        <begin position="238"/>
        <end position="335"/>
    </location>
</feature>
<dbReference type="OrthoDB" id="118550at2759"/>
<dbReference type="GO" id="GO:0006338">
    <property type="term" value="P:chromatin remodeling"/>
    <property type="evidence" value="ECO:0007669"/>
    <property type="project" value="UniProtKB-ARBA"/>
</dbReference>
<dbReference type="CDD" id="cd00167">
    <property type="entry name" value="SANT"/>
    <property type="match status" value="1"/>
</dbReference>
<dbReference type="InterPro" id="IPR009057">
    <property type="entry name" value="Homeodomain-like_sf"/>
</dbReference>
<dbReference type="Gene3D" id="1.10.10.10">
    <property type="entry name" value="Winged helix-like DNA-binding domain superfamily/Winged helix DNA-binding domain"/>
    <property type="match status" value="1"/>
</dbReference>
<dbReference type="Pfam" id="PF04433">
    <property type="entry name" value="SWIRM"/>
    <property type="match status" value="1"/>
</dbReference>
<dbReference type="GO" id="GO:0016514">
    <property type="term" value="C:SWI/SNF complex"/>
    <property type="evidence" value="ECO:0007669"/>
    <property type="project" value="UniProtKB-ARBA"/>
</dbReference>
<dbReference type="GO" id="GO:0006355">
    <property type="term" value="P:regulation of DNA-templated transcription"/>
    <property type="evidence" value="ECO:0007669"/>
    <property type="project" value="UniProtKB-ARBA"/>
</dbReference>
<dbReference type="SUPFAM" id="SSF46689">
    <property type="entry name" value="Homeodomain-like"/>
    <property type="match status" value="2"/>
</dbReference>
<dbReference type="PANTHER" id="PTHR15381:SF1">
    <property type="entry name" value="CHONDROITIN SULFATE PROTEOGLYCAN 5"/>
    <property type="match status" value="1"/>
</dbReference>
<dbReference type="PROSITE" id="PS51293">
    <property type="entry name" value="SANT"/>
    <property type="match status" value="1"/>
</dbReference>
<dbReference type="Proteomes" id="UP000307173">
    <property type="component" value="Unassembled WGS sequence"/>
</dbReference>
<dbReference type="GO" id="GO:0048858">
    <property type="term" value="P:cell projection morphogenesis"/>
    <property type="evidence" value="ECO:0007669"/>
    <property type="project" value="TreeGrafter"/>
</dbReference>
<feature type="domain" description="SANT" evidence="10">
    <location>
        <begin position="418"/>
        <end position="457"/>
    </location>
</feature>
<protein>
    <recommendedName>
        <fullName evidence="13">SWIRM domain-containing protein</fullName>
    </recommendedName>
</protein>
<organism evidence="11 12">
    <name type="scientific">Pichia inconspicua</name>
    <dbReference type="NCBI Taxonomy" id="52247"/>
    <lineage>
        <taxon>Eukaryota</taxon>
        <taxon>Fungi</taxon>
        <taxon>Dikarya</taxon>
        <taxon>Ascomycota</taxon>
        <taxon>Saccharomycotina</taxon>
        <taxon>Pichiomycetes</taxon>
        <taxon>Pichiales</taxon>
        <taxon>Pichiaceae</taxon>
        <taxon>Pichia</taxon>
    </lineage>
</organism>
<reference evidence="11 12" key="1">
    <citation type="journal article" date="2019" name="Front. Genet.">
        <title>Whole-Genome Sequencing of the Opportunistic Yeast Pathogen Candida inconspicua Uncovers Its Hybrid Origin.</title>
        <authorList>
            <person name="Mixao V."/>
            <person name="Hansen A.P."/>
            <person name="Saus E."/>
            <person name="Boekhout T."/>
            <person name="Lass-Florl C."/>
            <person name="Gabaldon T."/>
        </authorList>
    </citation>
    <scope>NUCLEOTIDE SEQUENCE [LARGE SCALE GENOMIC DNA]</scope>
    <source>
        <strain evidence="11 12">CBS 180</strain>
    </source>
</reference>
<keyword evidence="4" id="KW-0804">Transcription</keyword>